<dbReference type="CDD" id="cd16929">
    <property type="entry name" value="HATPase_PDK-like"/>
    <property type="match status" value="1"/>
</dbReference>
<evidence type="ECO:0000256" key="8">
    <source>
        <dbReference type="RuleBase" id="RU366032"/>
    </source>
</evidence>
<dbReference type="Gene3D" id="3.30.565.10">
    <property type="entry name" value="Histidine kinase-like ATPase, C-terminal domain"/>
    <property type="match status" value="1"/>
</dbReference>
<evidence type="ECO:0000256" key="4">
    <source>
        <dbReference type="ARBA" id="ARBA00022777"/>
    </source>
</evidence>
<dbReference type="InterPro" id="IPR005467">
    <property type="entry name" value="His_kinase_dom"/>
</dbReference>
<keyword evidence="4 8" id="KW-0418">Kinase</keyword>
<feature type="domain" description="Histidine kinase" evidence="9">
    <location>
        <begin position="228"/>
        <end position="366"/>
    </location>
</feature>
<evidence type="ECO:0000256" key="7">
    <source>
        <dbReference type="ARBA" id="ARBA00048201"/>
    </source>
</evidence>
<dbReference type="InterPro" id="IPR036890">
    <property type="entry name" value="HATPase_C_sf"/>
</dbReference>
<dbReference type="AlphaFoldDB" id="A0A915PKZ0"/>
<dbReference type="InterPro" id="IPR018955">
    <property type="entry name" value="BCDHK/PDK_N"/>
</dbReference>
<dbReference type="GO" id="GO:0005524">
    <property type="term" value="F:ATP binding"/>
    <property type="evidence" value="ECO:0007669"/>
    <property type="project" value="UniProtKB-UniRule"/>
</dbReference>
<evidence type="ECO:0000313" key="11">
    <source>
        <dbReference type="WBParaSite" id="sdigi.contig232.g6451.t1"/>
    </source>
</evidence>
<dbReference type="SUPFAM" id="SSF69012">
    <property type="entry name" value="alpha-ketoacid dehydrogenase kinase, N-terminal domain"/>
    <property type="match status" value="1"/>
</dbReference>
<dbReference type="PANTHER" id="PTHR11947">
    <property type="entry name" value="PYRUVATE DEHYDROGENASE KINASE"/>
    <property type="match status" value="1"/>
</dbReference>
<proteinExistence type="inferred from homology"/>
<dbReference type="SMART" id="SM00387">
    <property type="entry name" value="HATPase_c"/>
    <property type="match status" value="1"/>
</dbReference>
<keyword evidence="6 8" id="KW-0496">Mitochondrion</keyword>
<evidence type="ECO:0000256" key="5">
    <source>
        <dbReference type="ARBA" id="ARBA00022840"/>
    </source>
</evidence>
<dbReference type="Gene3D" id="1.20.140.20">
    <property type="entry name" value="Alpha-ketoacid/pyruvate dehydrogenase kinase, N-terminal domain"/>
    <property type="match status" value="1"/>
</dbReference>
<evidence type="ECO:0000313" key="10">
    <source>
        <dbReference type="Proteomes" id="UP000887581"/>
    </source>
</evidence>
<keyword evidence="5 8" id="KW-0067">ATP-binding</keyword>
<dbReference type="EC" id="2.7.11.-" evidence="8"/>
<dbReference type="InterPro" id="IPR003594">
    <property type="entry name" value="HATPase_dom"/>
</dbReference>
<dbReference type="GO" id="GO:0004740">
    <property type="term" value="F:pyruvate dehydrogenase (acetyl-transferring) kinase activity"/>
    <property type="evidence" value="ECO:0007669"/>
    <property type="project" value="UniProtKB-EC"/>
</dbReference>
<dbReference type="PANTHER" id="PTHR11947:SF3">
    <property type="entry name" value="[PYRUVATE DEHYDROGENASE (ACETYL-TRANSFERRING)] KINASE, MITOCHONDRIAL"/>
    <property type="match status" value="1"/>
</dbReference>
<dbReference type="InterPro" id="IPR039028">
    <property type="entry name" value="BCKD/PDK"/>
</dbReference>
<reference evidence="11" key="1">
    <citation type="submission" date="2022-11" db="UniProtKB">
        <authorList>
            <consortium name="WormBaseParasite"/>
        </authorList>
    </citation>
    <scope>IDENTIFICATION</scope>
</reference>
<evidence type="ECO:0000256" key="1">
    <source>
        <dbReference type="ARBA" id="ARBA00006155"/>
    </source>
</evidence>
<sequence>MRLARLLFRQLKERTVVEKLEYYGRFNPQPISLQTYLDFGRDGTVEMSFKFLQKELLVRLASITKVLNSLLCGIPQIPSVTEVRSMYCQSFEDLLPFENVEPTDDNIHSFNEKLEKVLTRHENFIEIMAESFIQLRKKYDINIALDDKIQYFLDRFYFNVIVFGTLLPENPRHIGCIDPACDVSTIITDAYNSARFLCDGCYFDTPKLQFDSYNSITPGLPITIAIIPSHLYHILFELFKNSMRATIDRYGEFEKLPPIQVLAVLGKDDLTIKLSDSGGGISRRKIDQLFRYTYTTAPLPEAGSHNAALVSKKIYDTSVLMVHRKAGYGYGLPLSRLYARYFHGDLMIVSIEGYGTDAFLFIKAVPFKTSETISVYDTS</sequence>
<evidence type="ECO:0000256" key="6">
    <source>
        <dbReference type="ARBA" id="ARBA00023128"/>
    </source>
</evidence>
<evidence type="ECO:0000256" key="2">
    <source>
        <dbReference type="ARBA" id="ARBA00022679"/>
    </source>
</evidence>
<evidence type="ECO:0000256" key="3">
    <source>
        <dbReference type="ARBA" id="ARBA00022741"/>
    </source>
</evidence>
<keyword evidence="2 8" id="KW-0808">Transferase</keyword>
<comment type="subcellular location">
    <subcellularLocation>
        <location evidence="8">Mitochondrion matrix</location>
    </subcellularLocation>
</comment>
<dbReference type="WBParaSite" id="sdigi.contig232.g6451.t1">
    <property type="protein sequence ID" value="sdigi.contig232.g6451.t1"/>
    <property type="gene ID" value="sdigi.contig232.g6451"/>
</dbReference>
<dbReference type="Pfam" id="PF02518">
    <property type="entry name" value="HATPase_c"/>
    <property type="match status" value="1"/>
</dbReference>
<dbReference type="GO" id="GO:0005759">
    <property type="term" value="C:mitochondrial matrix"/>
    <property type="evidence" value="ECO:0007669"/>
    <property type="project" value="UniProtKB-SubCell"/>
</dbReference>
<keyword evidence="10" id="KW-1185">Reference proteome</keyword>
<organism evidence="10 11">
    <name type="scientific">Setaria digitata</name>
    <dbReference type="NCBI Taxonomy" id="48799"/>
    <lineage>
        <taxon>Eukaryota</taxon>
        <taxon>Metazoa</taxon>
        <taxon>Ecdysozoa</taxon>
        <taxon>Nematoda</taxon>
        <taxon>Chromadorea</taxon>
        <taxon>Rhabditida</taxon>
        <taxon>Spirurina</taxon>
        <taxon>Spiruromorpha</taxon>
        <taxon>Filarioidea</taxon>
        <taxon>Setariidae</taxon>
        <taxon>Setaria</taxon>
    </lineage>
</organism>
<name>A0A915PKZ0_9BILA</name>
<protein>
    <recommendedName>
        <fullName evidence="8">Protein-serine/threonine kinase</fullName>
        <ecNumber evidence="8">2.7.11.-</ecNumber>
    </recommendedName>
</protein>
<dbReference type="GO" id="GO:0010906">
    <property type="term" value="P:regulation of glucose metabolic process"/>
    <property type="evidence" value="ECO:0007669"/>
    <property type="project" value="TreeGrafter"/>
</dbReference>
<dbReference type="Pfam" id="PF10436">
    <property type="entry name" value="BCDHK_Adom3"/>
    <property type="match status" value="1"/>
</dbReference>
<dbReference type="PROSITE" id="PS50109">
    <property type="entry name" value="HIS_KIN"/>
    <property type="match status" value="1"/>
</dbReference>
<dbReference type="Proteomes" id="UP000887581">
    <property type="component" value="Unplaced"/>
</dbReference>
<comment type="similarity">
    <text evidence="1 8">Belongs to the PDK/BCKDK protein kinase family.</text>
</comment>
<dbReference type="InterPro" id="IPR036784">
    <property type="entry name" value="AK/P_DHK_N_sf"/>
</dbReference>
<keyword evidence="3 8" id="KW-0547">Nucleotide-binding</keyword>
<accession>A0A915PKZ0</accession>
<evidence type="ECO:0000259" key="9">
    <source>
        <dbReference type="PROSITE" id="PS50109"/>
    </source>
</evidence>
<comment type="catalytic activity">
    <reaction evidence="7">
        <text>L-seryl-[pyruvate dehydrogenase E1 alpha subunit] + ATP = O-phospho-L-seryl-[pyruvate dehydrogenase E1 alpha subunit] + ADP + H(+)</text>
        <dbReference type="Rhea" id="RHEA:23052"/>
        <dbReference type="Rhea" id="RHEA-COMP:13689"/>
        <dbReference type="Rhea" id="RHEA-COMP:13690"/>
        <dbReference type="ChEBI" id="CHEBI:15378"/>
        <dbReference type="ChEBI" id="CHEBI:29999"/>
        <dbReference type="ChEBI" id="CHEBI:30616"/>
        <dbReference type="ChEBI" id="CHEBI:83421"/>
        <dbReference type="ChEBI" id="CHEBI:456216"/>
        <dbReference type="EC" id="2.7.11.2"/>
    </reaction>
</comment>
<dbReference type="SUPFAM" id="SSF55874">
    <property type="entry name" value="ATPase domain of HSP90 chaperone/DNA topoisomerase II/histidine kinase"/>
    <property type="match status" value="1"/>
</dbReference>